<reference evidence="2 3" key="1">
    <citation type="journal article" date="2011" name="PLoS Genet.">
        <title>Finished genome of the fungal wheat pathogen Mycosphaerella graminicola reveals dispensome structure, chromosome plasticity, and stealth pathogenesis.</title>
        <authorList>
            <person name="Goodwin S.B."/>
            <person name="Ben M'barek S."/>
            <person name="Dhillon B."/>
            <person name="Wittenberg A.H.J."/>
            <person name="Crane C.F."/>
            <person name="Hane J.K."/>
            <person name="Foster A.J."/>
            <person name="Van der Lee T.A.J."/>
            <person name="Grimwood J."/>
            <person name="Aerts A."/>
            <person name="Antoniw J."/>
            <person name="Bailey A."/>
            <person name="Bluhm B."/>
            <person name="Bowler J."/>
            <person name="Bristow J."/>
            <person name="van der Burgt A."/>
            <person name="Canto-Canche B."/>
            <person name="Churchill A.C.L."/>
            <person name="Conde-Ferraez L."/>
            <person name="Cools H.J."/>
            <person name="Coutinho P.M."/>
            <person name="Csukai M."/>
            <person name="Dehal P."/>
            <person name="De Wit P."/>
            <person name="Donzelli B."/>
            <person name="van de Geest H.C."/>
            <person name="van Ham R.C.H.J."/>
            <person name="Hammond-Kosack K.E."/>
            <person name="Henrissat B."/>
            <person name="Kilian A."/>
            <person name="Kobayashi A.K."/>
            <person name="Koopmann E."/>
            <person name="Kourmpetis Y."/>
            <person name="Kuzniar A."/>
            <person name="Lindquist E."/>
            <person name="Lombard V."/>
            <person name="Maliepaard C."/>
            <person name="Martins N."/>
            <person name="Mehrabi R."/>
            <person name="Nap J.P.H."/>
            <person name="Ponomarenko A."/>
            <person name="Rudd J.J."/>
            <person name="Salamov A."/>
            <person name="Schmutz J."/>
            <person name="Schouten H.J."/>
            <person name="Shapiro H."/>
            <person name="Stergiopoulos I."/>
            <person name="Torriani S.F.F."/>
            <person name="Tu H."/>
            <person name="de Vries R.P."/>
            <person name="Waalwijk C."/>
            <person name="Ware S.B."/>
            <person name="Wiebenga A."/>
            <person name="Zwiers L.-H."/>
            <person name="Oliver R.P."/>
            <person name="Grigoriev I.V."/>
            <person name="Kema G.H.J."/>
        </authorList>
    </citation>
    <scope>NUCLEOTIDE SEQUENCE [LARGE SCALE GENOMIC DNA]</scope>
    <source>
        <strain evidence="3">CBS 115943 / IPO323</strain>
    </source>
</reference>
<evidence type="ECO:0000313" key="2">
    <source>
        <dbReference type="EMBL" id="EGP85346.1"/>
    </source>
</evidence>
<dbReference type="KEGG" id="ztr:MYCGRDRAFT_105478"/>
<evidence type="ECO:0008006" key="4">
    <source>
        <dbReference type="Google" id="ProtNLM"/>
    </source>
</evidence>
<keyword evidence="1" id="KW-0732">Signal</keyword>
<dbReference type="Proteomes" id="UP000008062">
    <property type="component" value="Chromosome 8"/>
</dbReference>
<evidence type="ECO:0000313" key="3">
    <source>
        <dbReference type="Proteomes" id="UP000008062"/>
    </source>
</evidence>
<name>F9XHR3_ZYMTI</name>
<organism evidence="2 3">
    <name type="scientific">Zymoseptoria tritici (strain CBS 115943 / IPO323)</name>
    <name type="common">Speckled leaf blotch fungus</name>
    <name type="synonym">Septoria tritici</name>
    <dbReference type="NCBI Taxonomy" id="336722"/>
    <lineage>
        <taxon>Eukaryota</taxon>
        <taxon>Fungi</taxon>
        <taxon>Dikarya</taxon>
        <taxon>Ascomycota</taxon>
        <taxon>Pezizomycotina</taxon>
        <taxon>Dothideomycetes</taxon>
        <taxon>Dothideomycetidae</taxon>
        <taxon>Mycosphaerellales</taxon>
        <taxon>Mycosphaerellaceae</taxon>
        <taxon>Zymoseptoria</taxon>
    </lineage>
</organism>
<accession>F9XHR3</accession>
<dbReference type="AlphaFoldDB" id="F9XHR3"/>
<dbReference type="RefSeq" id="XP_003850370.1">
    <property type="nucleotide sequence ID" value="XM_003850322.1"/>
</dbReference>
<gene>
    <name evidence="2" type="ORF">MYCGRDRAFT_105478</name>
</gene>
<dbReference type="HOGENOM" id="CLU_1887385_0_0_1"/>
<keyword evidence="3" id="KW-1185">Reference proteome</keyword>
<feature type="signal peptide" evidence="1">
    <location>
        <begin position="1"/>
        <end position="25"/>
    </location>
</feature>
<dbReference type="EMBL" id="CM001203">
    <property type="protein sequence ID" value="EGP85346.1"/>
    <property type="molecule type" value="Genomic_DNA"/>
</dbReference>
<feature type="chain" id="PRO_5003391674" description="Secreted protein" evidence="1">
    <location>
        <begin position="26"/>
        <end position="135"/>
    </location>
</feature>
<protein>
    <recommendedName>
        <fullName evidence="4">Secreted protein</fullName>
    </recommendedName>
</protein>
<sequence length="135" mass="15343">MLLMSFVLTLLSAYVLELMLPWVCCHVRRRRFCPPEIRSLWLCIGLRAAWSEHDFCNVHCCRSVQSHLQSSRCSRVSSGYGRNNGIAFSRRWPVVRAKSLRRSTCLGYVKYSGTHDVVAVVQKGHVNAHHAAASQ</sequence>
<evidence type="ECO:0000256" key="1">
    <source>
        <dbReference type="SAM" id="SignalP"/>
    </source>
</evidence>
<proteinExistence type="predicted"/>
<dbReference type="InParanoid" id="F9XHR3"/>
<dbReference type="GeneID" id="13394873"/>